<feature type="domain" description="Glycosyltransferase subfamily 4-like N-terminal" evidence="3">
    <location>
        <begin position="21"/>
        <end position="187"/>
    </location>
</feature>
<dbReference type="EMBL" id="BOMM01000003">
    <property type="protein sequence ID" value="GIE08887.1"/>
    <property type="molecule type" value="Genomic_DNA"/>
</dbReference>
<dbReference type="Gene3D" id="3.40.50.2000">
    <property type="entry name" value="Glycogen Phosphorylase B"/>
    <property type="match status" value="2"/>
</dbReference>
<dbReference type="PANTHER" id="PTHR45947:SF3">
    <property type="entry name" value="SULFOQUINOVOSYL TRANSFERASE SQD2"/>
    <property type="match status" value="1"/>
</dbReference>
<name>A0A919IW28_9ACTN</name>
<dbReference type="Proteomes" id="UP000598174">
    <property type="component" value="Unassembled WGS sequence"/>
</dbReference>
<comment type="caution">
    <text evidence="4">The sequence shown here is derived from an EMBL/GenBank/DDBJ whole genome shotgun (WGS) entry which is preliminary data.</text>
</comment>
<keyword evidence="2" id="KW-0808">Transferase</keyword>
<dbReference type="Pfam" id="PF13439">
    <property type="entry name" value="Glyco_transf_4"/>
    <property type="match status" value="1"/>
</dbReference>
<keyword evidence="5" id="KW-1185">Reference proteome</keyword>
<evidence type="ECO:0000259" key="3">
    <source>
        <dbReference type="Pfam" id="PF13439"/>
    </source>
</evidence>
<sequence>MTTTRRQAILLAAPYYPPKTGGVENYVWNLAHQLRTRHDRRVVVATTATAGARAGRFDGEHGPVYRLGAPLRLSNTPLGLGWVRALRRIIQDEGVGLVNGHAPVPVYADAAGRASGETPFVLTYHTGRMRPGSRPADAVCATYERTLLARTAARAREIVCASDYVAADQPRLFAGRSTVITPGADLDLYRPGPVPAGPRIVFAASLEPSTAYKGLADLLRAVGQLRVKRPEVHLDVLGTGSAIGTYRELTDRLGLRGHVTFHGRLEGLALAAAYTRGRVLALPTRYDSFPTVLIEAMACGRPVVSTRVGGIPALVTHGRNGLLVPPGDIPALAGALGEVLDSDELATRLGRAGRSHVEAELSWQRQADRTVEVFDRVMAARRAIR</sequence>
<dbReference type="InterPro" id="IPR028098">
    <property type="entry name" value="Glyco_trans_4-like_N"/>
</dbReference>
<dbReference type="AlphaFoldDB" id="A0A919IW28"/>
<evidence type="ECO:0000256" key="2">
    <source>
        <dbReference type="ARBA" id="ARBA00022679"/>
    </source>
</evidence>
<dbReference type="InterPro" id="IPR050194">
    <property type="entry name" value="Glycosyltransferase_grp1"/>
</dbReference>
<evidence type="ECO:0000313" key="4">
    <source>
        <dbReference type="EMBL" id="GIE08887.1"/>
    </source>
</evidence>
<gene>
    <name evidence="4" type="ORF">Afe05nite_07270</name>
</gene>
<dbReference type="CDD" id="cd03801">
    <property type="entry name" value="GT4_PimA-like"/>
    <property type="match status" value="1"/>
</dbReference>
<protein>
    <submittedName>
        <fullName evidence="4">LPS biosynthesis rfbu related protein</fullName>
    </submittedName>
</protein>
<evidence type="ECO:0000256" key="1">
    <source>
        <dbReference type="ARBA" id="ARBA00022676"/>
    </source>
</evidence>
<dbReference type="PANTHER" id="PTHR45947">
    <property type="entry name" value="SULFOQUINOVOSYL TRANSFERASE SQD2"/>
    <property type="match status" value="1"/>
</dbReference>
<dbReference type="Pfam" id="PF13692">
    <property type="entry name" value="Glyco_trans_1_4"/>
    <property type="match status" value="1"/>
</dbReference>
<dbReference type="GO" id="GO:0016758">
    <property type="term" value="F:hexosyltransferase activity"/>
    <property type="evidence" value="ECO:0007669"/>
    <property type="project" value="TreeGrafter"/>
</dbReference>
<dbReference type="GO" id="GO:1901137">
    <property type="term" value="P:carbohydrate derivative biosynthetic process"/>
    <property type="evidence" value="ECO:0007669"/>
    <property type="project" value="UniProtKB-ARBA"/>
</dbReference>
<accession>A0A919IW28</accession>
<keyword evidence="1" id="KW-0328">Glycosyltransferase</keyword>
<evidence type="ECO:0000313" key="5">
    <source>
        <dbReference type="Proteomes" id="UP000598174"/>
    </source>
</evidence>
<organism evidence="4 5">
    <name type="scientific">Paractinoplanes ferrugineus</name>
    <dbReference type="NCBI Taxonomy" id="113564"/>
    <lineage>
        <taxon>Bacteria</taxon>
        <taxon>Bacillati</taxon>
        <taxon>Actinomycetota</taxon>
        <taxon>Actinomycetes</taxon>
        <taxon>Micromonosporales</taxon>
        <taxon>Micromonosporaceae</taxon>
        <taxon>Paractinoplanes</taxon>
    </lineage>
</organism>
<reference evidence="4" key="1">
    <citation type="submission" date="2021-01" db="EMBL/GenBank/DDBJ databases">
        <title>Whole genome shotgun sequence of Actinoplanes ferrugineus NBRC 15555.</title>
        <authorList>
            <person name="Komaki H."/>
            <person name="Tamura T."/>
        </authorList>
    </citation>
    <scope>NUCLEOTIDE SEQUENCE</scope>
    <source>
        <strain evidence="4">NBRC 15555</strain>
    </source>
</reference>
<dbReference type="SUPFAM" id="SSF53756">
    <property type="entry name" value="UDP-Glycosyltransferase/glycogen phosphorylase"/>
    <property type="match status" value="1"/>
</dbReference>
<proteinExistence type="predicted"/>
<dbReference type="RefSeq" id="WP_203815502.1">
    <property type="nucleotide sequence ID" value="NZ_BAAABP010000014.1"/>
</dbReference>